<dbReference type="CDD" id="cd03801">
    <property type="entry name" value="GT4_PimA-like"/>
    <property type="match status" value="1"/>
</dbReference>
<dbReference type="Pfam" id="PF13439">
    <property type="entry name" value="Glyco_transf_4"/>
    <property type="match status" value="1"/>
</dbReference>
<dbReference type="Gene3D" id="3.40.50.2000">
    <property type="entry name" value="Glycogen Phosphorylase B"/>
    <property type="match status" value="2"/>
</dbReference>
<keyword evidence="3" id="KW-0808">Transferase</keyword>
<dbReference type="RefSeq" id="WP_090168059.1">
    <property type="nucleotide sequence ID" value="NZ_FOFB01000010.1"/>
</dbReference>
<dbReference type="EMBL" id="FOFB01000010">
    <property type="protein sequence ID" value="SEQ45787.1"/>
    <property type="molecule type" value="Genomic_DNA"/>
</dbReference>
<evidence type="ECO:0000259" key="2">
    <source>
        <dbReference type="Pfam" id="PF13439"/>
    </source>
</evidence>
<dbReference type="OrthoDB" id="596635at2"/>
<dbReference type="SUPFAM" id="SSF53756">
    <property type="entry name" value="UDP-Glycosyltransferase/glycogen phosphorylase"/>
    <property type="match status" value="1"/>
</dbReference>
<name>A0A1H9G6Q0_9BACT</name>
<dbReference type="InParanoid" id="A0A1H9G6Q0"/>
<dbReference type="AlphaFoldDB" id="A0A1H9G6Q0"/>
<dbReference type="InterPro" id="IPR028098">
    <property type="entry name" value="Glyco_trans_4-like_N"/>
</dbReference>
<sequence length="373" mass="41262">MSYSLLVVSDYRDSHNAVRPEGQWFIGLVKDFGYRVTVMTRVEGASYIEELEAGGVRIIDWHPESKFGAEDRDGIRAELDANHYDLLHLFNNKSIVAGIRAAKGWPGKVLTYRGYTGNVHWWDPSAWFQHFNARVDGVICVSQAVKDSFDGQPFFDDNKTIVVGKGHDPAWYAGVKPINLEAEFDIPPERKTIIIVANARRMKGMDYLGAAIRRLPPELGIHFLFVGRGLETPELGSDLADSYYAHEHTFAGFRSDVLNILAAADVSLLPSVKGEGLSKVLLESMFLGRPTVMTDIGGNRGLGVDGETALIIPARNEEALQEAIERIASEPELRRKLGPAGKAYITEHFRADKTVKDLHRAYEQVLGAAAGAK</sequence>
<evidence type="ECO:0000313" key="4">
    <source>
        <dbReference type="Proteomes" id="UP000199021"/>
    </source>
</evidence>
<feature type="domain" description="Glycosyl transferase family 1" evidence="1">
    <location>
        <begin position="182"/>
        <end position="342"/>
    </location>
</feature>
<organism evidence="3 4">
    <name type="scientific">Neolewinella agarilytica</name>
    <dbReference type="NCBI Taxonomy" id="478744"/>
    <lineage>
        <taxon>Bacteria</taxon>
        <taxon>Pseudomonadati</taxon>
        <taxon>Bacteroidota</taxon>
        <taxon>Saprospiria</taxon>
        <taxon>Saprospirales</taxon>
        <taxon>Lewinellaceae</taxon>
        <taxon>Neolewinella</taxon>
    </lineage>
</organism>
<evidence type="ECO:0000313" key="3">
    <source>
        <dbReference type="EMBL" id="SEQ45787.1"/>
    </source>
</evidence>
<dbReference type="STRING" id="478744.SAMN05444359_11063"/>
<keyword evidence="4" id="KW-1185">Reference proteome</keyword>
<reference evidence="4" key="1">
    <citation type="submission" date="2016-10" db="EMBL/GenBank/DDBJ databases">
        <authorList>
            <person name="Varghese N."/>
            <person name="Submissions S."/>
        </authorList>
    </citation>
    <scope>NUCLEOTIDE SEQUENCE [LARGE SCALE GENOMIC DNA]</scope>
    <source>
        <strain evidence="4">DSM 24740</strain>
    </source>
</reference>
<gene>
    <name evidence="3" type="ORF">SAMN05444359_11063</name>
</gene>
<feature type="domain" description="Glycosyltransferase subfamily 4-like N-terminal" evidence="2">
    <location>
        <begin position="32"/>
        <end position="169"/>
    </location>
</feature>
<dbReference type="Proteomes" id="UP000199021">
    <property type="component" value="Unassembled WGS sequence"/>
</dbReference>
<dbReference type="GO" id="GO:0016757">
    <property type="term" value="F:glycosyltransferase activity"/>
    <property type="evidence" value="ECO:0007669"/>
    <property type="project" value="InterPro"/>
</dbReference>
<dbReference type="InterPro" id="IPR001296">
    <property type="entry name" value="Glyco_trans_1"/>
</dbReference>
<protein>
    <submittedName>
        <fullName evidence="3">Glycosyltransferase Family 4</fullName>
    </submittedName>
</protein>
<dbReference type="PANTHER" id="PTHR12526">
    <property type="entry name" value="GLYCOSYLTRANSFERASE"/>
    <property type="match status" value="1"/>
</dbReference>
<evidence type="ECO:0000259" key="1">
    <source>
        <dbReference type="Pfam" id="PF00534"/>
    </source>
</evidence>
<dbReference type="FunCoup" id="A0A1H9G6Q0">
    <property type="interactions" value="200"/>
</dbReference>
<proteinExistence type="predicted"/>
<dbReference type="Pfam" id="PF00534">
    <property type="entry name" value="Glycos_transf_1"/>
    <property type="match status" value="1"/>
</dbReference>
<accession>A0A1H9G6Q0</accession>